<dbReference type="SUPFAM" id="SSF88659">
    <property type="entry name" value="Sigma3 and sigma4 domains of RNA polymerase sigma factors"/>
    <property type="match status" value="1"/>
</dbReference>
<dbReference type="EMBL" id="WSFT01000004">
    <property type="protein sequence ID" value="MBS4536835.1"/>
    <property type="molecule type" value="Genomic_DNA"/>
</dbReference>
<evidence type="ECO:0000256" key="4">
    <source>
        <dbReference type="ARBA" id="ARBA00023163"/>
    </source>
</evidence>
<name>A0A942US04_9FIRM</name>
<dbReference type="InterPro" id="IPR007627">
    <property type="entry name" value="RNA_pol_sigma70_r2"/>
</dbReference>
<comment type="similarity">
    <text evidence="1">Belongs to the sigma-70 factor family. ECF subfamily.</text>
</comment>
<dbReference type="SUPFAM" id="SSF88946">
    <property type="entry name" value="Sigma2 domain of RNA polymerase sigma factors"/>
    <property type="match status" value="1"/>
</dbReference>
<evidence type="ECO:0000259" key="5">
    <source>
        <dbReference type="Pfam" id="PF04542"/>
    </source>
</evidence>
<reference evidence="7" key="1">
    <citation type="submission" date="2019-12" db="EMBL/GenBank/DDBJ databases">
        <title>Clostridiaceae gen. nov. sp. nov., isolated from sediment in Xinjiang, China.</title>
        <authorList>
            <person name="Zhang R."/>
        </authorList>
    </citation>
    <scope>NUCLEOTIDE SEQUENCE</scope>
    <source>
        <strain evidence="7">D2Q-11</strain>
    </source>
</reference>
<dbReference type="PANTHER" id="PTHR43133:SF51">
    <property type="entry name" value="RNA POLYMERASE SIGMA FACTOR"/>
    <property type="match status" value="1"/>
</dbReference>
<dbReference type="InterPro" id="IPR013249">
    <property type="entry name" value="RNA_pol_sigma70_r4_t2"/>
</dbReference>
<feature type="domain" description="RNA polymerase sigma-70 region 2" evidence="5">
    <location>
        <begin position="21"/>
        <end position="87"/>
    </location>
</feature>
<dbReference type="Pfam" id="PF04542">
    <property type="entry name" value="Sigma70_r2"/>
    <property type="match status" value="1"/>
</dbReference>
<dbReference type="InterPro" id="IPR036388">
    <property type="entry name" value="WH-like_DNA-bd_sf"/>
</dbReference>
<keyword evidence="8" id="KW-1185">Reference proteome</keyword>
<dbReference type="RefSeq" id="WP_203364768.1">
    <property type="nucleotide sequence ID" value="NZ_WSFT01000004.1"/>
</dbReference>
<dbReference type="Gene3D" id="1.10.10.10">
    <property type="entry name" value="Winged helix-like DNA-binding domain superfamily/Winged helix DNA-binding domain"/>
    <property type="match status" value="1"/>
</dbReference>
<evidence type="ECO:0000313" key="7">
    <source>
        <dbReference type="EMBL" id="MBS4536835.1"/>
    </source>
</evidence>
<evidence type="ECO:0000313" key="8">
    <source>
        <dbReference type="Proteomes" id="UP000724672"/>
    </source>
</evidence>
<evidence type="ECO:0000259" key="6">
    <source>
        <dbReference type="Pfam" id="PF08281"/>
    </source>
</evidence>
<gene>
    <name evidence="7" type="ORF">GOQ27_00075</name>
</gene>
<dbReference type="GO" id="GO:0006352">
    <property type="term" value="P:DNA-templated transcription initiation"/>
    <property type="evidence" value="ECO:0007669"/>
    <property type="project" value="InterPro"/>
</dbReference>
<protein>
    <submittedName>
        <fullName evidence="7">Sigma-70 family RNA polymerase sigma factor</fullName>
    </submittedName>
</protein>
<sequence length="169" mass="20097">MQDILVKKAKKGDKDSFSKIIQEVKDQAYRVAYCYLHNEEDSMDAVCDAIEKAYNNIKKLKHPKYFKTWFIRIVINECKKQITQKNRVIYVADEIYKEDIKDNKDDKLDIEALLKELPELERSLIYMKYYLGYTLLEISEIVSLPEGTVKSKIYNNLKKMKTRLEIREV</sequence>
<keyword evidence="2" id="KW-0805">Transcription regulation</keyword>
<dbReference type="InterPro" id="IPR013325">
    <property type="entry name" value="RNA_pol_sigma_r2"/>
</dbReference>
<accession>A0A942US04</accession>
<dbReference type="GO" id="GO:0003677">
    <property type="term" value="F:DNA binding"/>
    <property type="evidence" value="ECO:0007669"/>
    <property type="project" value="InterPro"/>
</dbReference>
<organism evidence="7 8">
    <name type="scientific">Anaeromonas frigoriresistens</name>
    <dbReference type="NCBI Taxonomy" id="2683708"/>
    <lineage>
        <taxon>Bacteria</taxon>
        <taxon>Bacillati</taxon>
        <taxon>Bacillota</taxon>
        <taxon>Tissierellia</taxon>
        <taxon>Tissierellales</taxon>
        <taxon>Thermohalobacteraceae</taxon>
        <taxon>Anaeromonas</taxon>
    </lineage>
</organism>
<dbReference type="InterPro" id="IPR014284">
    <property type="entry name" value="RNA_pol_sigma-70_dom"/>
</dbReference>
<keyword evidence="4" id="KW-0804">Transcription</keyword>
<dbReference type="PANTHER" id="PTHR43133">
    <property type="entry name" value="RNA POLYMERASE ECF-TYPE SIGMA FACTO"/>
    <property type="match status" value="1"/>
</dbReference>
<dbReference type="Pfam" id="PF08281">
    <property type="entry name" value="Sigma70_r4_2"/>
    <property type="match status" value="1"/>
</dbReference>
<evidence type="ECO:0000256" key="3">
    <source>
        <dbReference type="ARBA" id="ARBA00023082"/>
    </source>
</evidence>
<dbReference type="Gene3D" id="1.10.1740.10">
    <property type="match status" value="1"/>
</dbReference>
<dbReference type="InterPro" id="IPR013324">
    <property type="entry name" value="RNA_pol_sigma_r3/r4-like"/>
</dbReference>
<dbReference type="NCBIfam" id="TIGR02937">
    <property type="entry name" value="sigma70-ECF"/>
    <property type="match status" value="1"/>
</dbReference>
<evidence type="ECO:0000256" key="2">
    <source>
        <dbReference type="ARBA" id="ARBA00023015"/>
    </source>
</evidence>
<dbReference type="Proteomes" id="UP000724672">
    <property type="component" value="Unassembled WGS sequence"/>
</dbReference>
<keyword evidence="3" id="KW-0731">Sigma factor</keyword>
<dbReference type="GO" id="GO:0016987">
    <property type="term" value="F:sigma factor activity"/>
    <property type="evidence" value="ECO:0007669"/>
    <property type="project" value="UniProtKB-KW"/>
</dbReference>
<feature type="domain" description="RNA polymerase sigma factor 70 region 4 type 2" evidence="6">
    <location>
        <begin position="109"/>
        <end position="160"/>
    </location>
</feature>
<dbReference type="AlphaFoldDB" id="A0A942US04"/>
<comment type="caution">
    <text evidence="7">The sequence shown here is derived from an EMBL/GenBank/DDBJ whole genome shotgun (WGS) entry which is preliminary data.</text>
</comment>
<dbReference type="InterPro" id="IPR039425">
    <property type="entry name" value="RNA_pol_sigma-70-like"/>
</dbReference>
<evidence type="ECO:0000256" key="1">
    <source>
        <dbReference type="ARBA" id="ARBA00010641"/>
    </source>
</evidence>
<proteinExistence type="inferred from homology"/>
<dbReference type="CDD" id="cd06171">
    <property type="entry name" value="Sigma70_r4"/>
    <property type="match status" value="1"/>
</dbReference>